<protein>
    <submittedName>
        <fullName evidence="3">Pseudaminic acid biosynthesis-associated protein PseG</fullName>
    </submittedName>
</protein>
<dbReference type="InterPro" id="IPR020023">
    <property type="entry name" value="PseG"/>
</dbReference>
<dbReference type="InterPro" id="IPR007235">
    <property type="entry name" value="Glyco_trans_28_C"/>
</dbReference>
<feature type="binding site" evidence="1">
    <location>
        <position position="245"/>
    </location>
    <ligand>
        <name>substrate</name>
    </ligand>
</feature>
<gene>
    <name evidence="3" type="ORF">UT63_C0108G0013</name>
</gene>
<dbReference type="Pfam" id="PF04101">
    <property type="entry name" value="Glyco_tran_28_C"/>
    <property type="match status" value="1"/>
</dbReference>
<dbReference type="Gene3D" id="3.40.50.11190">
    <property type="match status" value="1"/>
</dbReference>
<dbReference type="SUPFAM" id="SSF53756">
    <property type="entry name" value="UDP-Glycosyltransferase/glycogen phosphorylase"/>
    <property type="match status" value="1"/>
</dbReference>
<feature type="binding site" evidence="1">
    <location>
        <position position="142"/>
    </location>
    <ligand>
        <name>substrate</name>
    </ligand>
</feature>
<evidence type="ECO:0000256" key="1">
    <source>
        <dbReference type="PIRSR" id="PIRSR620023-2"/>
    </source>
</evidence>
<dbReference type="Proteomes" id="UP000034539">
    <property type="component" value="Unassembled WGS sequence"/>
</dbReference>
<sequence length="332" mass="37763">VSFICRELHGNLCDFIEKKGFKVYRLPYTTVKHNNKNPSSEHLQWLSVSWAEDAEQSRDILAKECGTIDWLIVDHYALDKQWETLVRPHVKKIMVIDDLADRFHDCDLLLDQNLYENINNRYNGLVPASCKKLLGPKYALLRKEFINARKNLRERDGNVKNILIFFGGVDPTNETLKALEAIQLLNRPDIAIDVVVGEANPNKDKLEDVCSAMPNANYHCQINNMAELMASADLSIGAGGSTTWERCCLGLPSIVITLADNQRELAKYLEKNGIIIYLGWYEQVKESDVKEAINALISNPEKIETISKKSREIIDGKGIEQITSRMQKNLYL</sequence>
<dbReference type="AlphaFoldDB" id="A0A0G0PQ71"/>
<organism evidence="3 4">
    <name type="scientific">Candidatus Gottesmanbacteria bacterium GW2011_GWC2_39_8</name>
    <dbReference type="NCBI Taxonomy" id="1618450"/>
    <lineage>
        <taxon>Bacteria</taxon>
        <taxon>Candidatus Gottesmaniibacteriota</taxon>
    </lineage>
</organism>
<evidence type="ECO:0000313" key="3">
    <source>
        <dbReference type="EMBL" id="KKR30048.1"/>
    </source>
</evidence>
<name>A0A0G0PQ71_9BACT</name>
<dbReference type="NCBIfam" id="TIGR03590">
    <property type="entry name" value="PseG"/>
    <property type="match status" value="1"/>
</dbReference>
<accession>A0A0G0PQ71</accession>
<dbReference type="PATRIC" id="fig|1618450.3.peg.1607"/>
<evidence type="ECO:0000313" key="4">
    <source>
        <dbReference type="Proteomes" id="UP000034539"/>
    </source>
</evidence>
<feature type="domain" description="Glycosyl transferase family 28 C-terminal" evidence="2">
    <location>
        <begin position="168"/>
        <end position="310"/>
    </location>
</feature>
<comment type="caution">
    <text evidence="3">The sequence shown here is derived from an EMBL/GenBank/DDBJ whole genome shotgun (WGS) entry which is preliminary data.</text>
</comment>
<dbReference type="Gene3D" id="3.40.50.2000">
    <property type="entry name" value="Glycogen Phosphorylase B"/>
    <property type="match status" value="1"/>
</dbReference>
<evidence type="ECO:0000259" key="2">
    <source>
        <dbReference type="Pfam" id="PF04101"/>
    </source>
</evidence>
<dbReference type="GO" id="GO:0016758">
    <property type="term" value="F:hexosyltransferase activity"/>
    <property type="evidence" value="ECO:0007669"/>
    <property type="project" value="InterPro"/>
</dbReference>
<reference evidence="3 4" key="1">
    <citation type="journal article" date="2015" name="Nature">
        <title>rRNA introns, odd ribosomes, and small enigmatic genomes across a large radiation of phyla.</title>
        <authorList>
            <person name="Brown C.T."/>
            <person name="Hug L.A."/>
            <person name="Thomas B.C."/>
            <person name="Sharon I."/>
            <person name="Castelle C.J."/>
            <person name="Singh A."/>
            <person name="Wilkins M.J."/>
            <person name="Williams K.H."/>
            <person name="Banfield J.F."/>
        </authorList>
    </citation>
    <scope>NUCLEOTIDE SEQUENCE [LARGE SCALE GENOMIC DNA]</scope>
</reference>
<proteinExistence type="predicted"/>
<dbReference type="PANTHER" id="PTHR21015:SF22">
    <property type="entry name" value="GLYCOSYLTRANSFERASE"/>
    <property type="match status" value="1"/>
</dbReference>
<feature type="non-terminal residue" evidence="3">
    <location>
        <position position="1"/>
    </location>
</feature>
<dbReference type="PANTHER" id="PTHR21015">
    <property type="entry name" value="UDP-N-ACETYLGLUCOSAMINE--N-ACETYLMURAMYL-(PENTAPEPTIDE) PYROPHOSPHORYL-UNDECAPRENOL N-ACETYLGLUCOSAMINE TRANSFERASE 1"/>
    <property type="match status" value="1"/>
</dbReference>
<dbReference type="EMBL" id="LBXN01000108">
    <property type="protein sequence ID" value="KKR30048.1"/>
    <property type="molecule type" value="Genomic_DNA"/>
</dbReference>